<dbReference type="HOGENOM" id="CLU_056004_0_0_5"/>
<dbReference type="AlphaFoldDB" id="A0A0A7PGA5"/>
<dbReference type="EMBL" id="CP009122">
    <property type="protein sequence ID" value="AJA09014.1"/>
    <property type="molecule type" value="Genomic_DNA"/>
</dbReference>
<evidence type="ECO:0000259" key="1">
    <source>
        <dbReference type="Pfam" id="PF00733"/>
    </source>
</evidence>
<proteinExistence type="predicted"/>
<dbReference type="OrthoDB" id="9765475at2"/>
<protein>
    <submittedName>
        <fullName evidence="2">Lipopolysaccharide synthesis protein</fullName>
    </submittedName>
</protein>
<dbReference type="RefSeq" id="WP_039574586.1">
    <property type="nucleotide sequence ID" value="NZ_CP009122.1"/>
</dbReference>
<dbReference type="InterPro" id="IPR001962">
    <property type="entry name" value="Asn_synthase"/>
</dbReference>
<gene>
    <name evidence="2" type="ORF">SKP52_10545</name>
</gene>
<dbReference type="KEGG" id="sphk:SKP52_10545"/>
<dbReference type="STRING" id="1515612.SKP52_10545"/>
<dbReference type="NCBIfam" id="TIGR03573">
    <property type="entry name" value="WbuX"/>
    <property type="match status" value="1"/>
</dbReference>
<keyword evidence="3" id="KW-1185">Reference proteome</keyword>
<reference evidence="2 3" key="1">
    <citation type="journal article" date="2015" name="Int. J. Syst. Evol. Microbiol.">
        <title>Description of Sphingopyxis fribergensis sp. nov. - a soil bacterium with the ability to degrade styrene and phenylacetic acid.</title>
        <authorList>
            <person name="Oelschlagel M."/>
            <person name="Ruckert C."/>
            <person name="Kalinowski J."/>
            <person name="Schmidt G."/>
            <person name="Schlomann M."/>
            <person name="Tischler D."/>
        </authorList>
    </citation>
    <scope>NUCLEOTIDE SEQUENCE [LARGE SCALE GENOMIC DNA]</scope>
    <source>
        <strain evidence="2 3">Kp5.2</strain>
    </source>
</reference>
<dbReference type="GO" id="GO:0004066">
    <property type="term" value="F:asparagine synthase (glutamine-hydrolyzing) activity"/>
    <property type="evidence" value="ECO:0007669"/>
    <property type="project" value="InterPro"/>
</dbReference>
<feature type="domain" description="Asparagine synthetase" evidence="1">
    <location>
        <begin position="75"/>
        <end position="178"/>
    </location>
</feature>
<dbReference type="GO" id="GO:0006529">
    <property type="term" value="P:asparagine biosynthetic process"/>
    <property type="evidence" value="ECO:0007669"/>
    <property type="project" value="InterPro"/>
</dbReference>
<dbReference type="SUPFAM" id="SSF52402">
    <property type="entry name" value="Adenine nucleotide alpha hydrolases-like"/>
    <property type="match status" value="1"/>
</dbReference>
<accession>A0A0A7PGA5</accession>
<evidence type="ECO:0000313" key="3">
    <source>
        <dbReference type="Proteomes" id="UP000030907"/>
    </source>
</evidence>
<evidence type="ECO:0000313" key="2">
    <source>
        <dbReference type="EMBL" id="AJA09014.1"/>
    </source>
</evidence>
<name>A0A0A7PGA5_9SPHN</name>
<organism evidence="2 3">
    <name type="scientific">Sphingopyxis fribergensis</name>
    <dbReference type="NCBI Taxonomy" id="1515612"/>
    <lineage>
        <taxon>Bacteria</taxon>
        <taxon>Pseudomonadati</taxon>
        <taxon>Pseudomonadota</taxon>
        <taxon>Alphaproteobacteria</taxon>
        <taxon>Sphingomonadales</taxon>
        <taxon>Sphingomonadaceae</taxon>
        <taxon>Sphingopyxis</taxon>
    </lineage>
</organism>
<dbReference type="Pfam" id="PF00733">
    <property type="entry name" value="Asn_synthase"/>
    <property type="match status" value="1"/>
</dbReference>
<dbReference type="Gene3D" id="3.40.50.620">
    <property type="entry name" value="HUPs"/>
    <property type="match status" value="1"/>
</dbReference>
<sequence>MIVGTNARICTVCVMPEDVEGVEIGPDGQCNCCKDAFARSPHEWWPGEEGERRMASLVATLREEGRDKPYDALVGLSGGVDSAYLAHLMAAKHGLRLLAVHVDAGWNSEPAVHNIEKLVRSLDLDLVTCVVEWDEVRDVQRAFLRANVLNQDFPQDHAFFATLLRLARKHGVRSFLSGVNFASENLHIPHDGPSSSDGKHVRAVHKAYGEKPLHAYPIMTMAEYLWTTRVRGLPKRYRPLDFTNYDKEAAQEELRAVYGWRDYGPKHSESRFTKFYQDVYLPRKLRFDKRRLHLSSLIVAGQLTRDAALEELRVPITTEKQAERDTRFVAKKLGMPIDELKALIDAPIVSHNLFDSDKALTDRLLKGRAVMRRLITRK</sequence>
<dbReference type="InterPro" id="IPR014729">
    <property type="entry name" value="Rossmann-like_a/b/a_fold"/>
</dbReference>
<dbReference type="InterPro" id="IPR020022">
    <property type="entry name" value="N-acetyl_sugar_amidoTrfase"/>
</dbReference>
<dbReference type="Proteomes" id="UP000030907">
    <property type="component" value="Chromosome"/>
</dbReference>